<comment type="caution">
    <text evidence="8">The sequence shown here is derived from an EMBL/GenBank/DDBJ whole genome shotgun (WGS) entry which is preliminary data.</text>
</comment>
<feature type="region of interest" description="Disordered" evidence="5">
    <location>
        <begin position="286"/>
        <end position="327"/>
    </location>
</feature>
<evidence type="ECO:0000256" key="2">
    <source>
        <dbReference type="ARBA" id="ARBA00022692"/>
    </source>
</evidence>
<evidence type="ECO:0000256" key="3">
    <source>
        <dbReference type="ARBA" id="ARBA00022989"/>
    </source>
</evidence>
<evidence type="ECO:0000256" key="5">
    <source>
        <dbReference type="SAM" id="MobiDB-lite"/>
    </source>
</evidence>
<evidence type="ECO:0000256" key="6">
    <source>
        <dbReference type="SAM" id="Phobius"/>
    </source>
</evidence>
<dbReference type="PANTHER" id="PTHR38480:SF1">
    <property type="entry name" value="SLR0254 PROTEIN"/>
    <property type="match status" value="1"/>
</dbReference>
<accession>A0ABP9IIT3</accession>
<reference evidence="9" key="1">
    <citation type="journal article" date="2019" name="Int. J. Syst. Evol. Microbiol.">
        <title>The Global Catalogue of Microorganisms (GCM) 10K type strain sequencing project: providing services to taxonomists for standard genome sequencing and annotation.</title>
        <authorList>
            <consortium name="The Broad Institute Genomics Platform"/>
            <consortium name="The Broad Institute Genome Sequencing Center for Infectious Disease"/>
            <person name="Wu L."/>
            <person name="Ma J."/>
        </authorList>
    </citation>
    <scope>NUCLEOTIDE SEQUENCE [LARGE SCALE GENOMIC DNA]</scope>
    <source>
        <strain evidence="9">JCM 17986</strain>
    </source>
</reference>
<sequence>MSDLVTGEAVSLDLQPARLASRAIAFTLDLLMQGACLLLFGWGLGTLLTGVDPALGTAVVLVFVVAVLLGWPVGWETATRGRSPGKMALGLRVVRDDGGPVRFRHALVRGLVGVFADFWTTVGCGAVISSLASTRGKRLGDQAAGTFVVRERTPGARHVPVAMHPAAAAWAASLDLSGLTDDLALQARQYLGRLGQLDPAVAGALGMRLATEVAARVGIPAPVGVHPAEFLAAVLAERGRRAYAREAGNATAPVGAAAGWGPVGGGTPVGGSGVPVAVGGVAGEPGGAGAGSGSSGSAGGGAESGAGSGRGVAEGEAAKGTGFKPPV</sequence>
<keyword evidence="4 6" id="KW-0472">Membrane</keyword>
<evidence type="ECO:0000256" key="1">
    <source>
        <dbReference type="ARBA" id="ARBA00004141"/>
    </source>
</evidence>
<evidence type="ECO:0000256" key="4">
    <source>
        <dbReference type="ARBA" id="ARBA00023136"/>
    </source>
</evidence>
<keyword evidence="3 6" id="KW-1133">Transmembrane helix</keyword>
<feature type="compositionally biased region" description="Gly residues" evidence="5">
    <location>
        <begin position="286"/>
        <end position="312"/>
    </location>
</feature>
<protein>
    <recommendedName>
        <fullName evidence="7">RDD domain-containing protein</fullName>
    </recommendedName>
</protein>
<evidence type="ECO:0000313" key="9">
    <source>
        <dbReference type="Proteomes" id="UP001500466"/>
    </source>
</evidence>
<feature type="domain" description="RDD" evidence="7">
    <location>
        <begin position="17"/>
        <end position="145"/>
    </location>
</feature>
<keyword evidence="9" id="KW-1185">Reference proteome</keyword>
<dbReference type="EMBL" id="BAABHS010000083">
    <property type="protein sequence ID" value="GAA4998236.1"/>
    <property type="molecule type" value="Genomic_DNA"/>
</dbReference>
<dbReference type="Pfam" id="PF06271">
    <property type="entry name" value="RDD"/>
    <property type="match status" value="1"/>
</dbReference>
<gene>
    <name evidence="8" type="ORF">GCM10023205_84990</name>
</gene>
<evidence type="ECO:0000259" key="7">
    <source>
        <dbReference type="Pfam" id="PF06271"/>
    </source>
</evidence>
<dbReference type="RefSeq" id="WP_345681271.1">
    <property type="nucleotide sequence ID" value="NZ_BAABHS010000083.1"/>
</dbReference>
<feature type="transmembrane region" description="Helical" evidence="6">
    <location>
        <begin position="23"/>
        <end position="42"/>
    </location>
</feature>
<dbReference type="PANTHER" id="PTHR38480">
    <property type="entry name" value="SLR0254 PROTEIN"/>
    <property type="match status" value="1"/>
</dbReference>
<dbReference type="Proteomes" id="UP001500466">
    <property type="component" value="Unassembled WGS sequence"/>
</dbReference>
<comment type="subcellular location">
    <subcellularLocation>
        <location evidence="1">Membrane</location>
        <topology evidence="1">Multi-pass membrane protein</topology>
    </subcellularLocation>
</comment>
<organism evidence="8 9">
    <name type="scientific">Yinghuangia aomiensis</name>
    <dbReference type="NCBI Taxonomy" id="676205"/>
    <lineage>
        <taxon>Bacteria</taxon>
        <taxon>Bacillati</taxon>
        <taxon>Actinomycetota</taxon>
        <taxon>Actinomycetes</taxon>
        <taxon>Kitasatosporales</taxon>
        <taxon>Streptomycetaceae</taxon>
        <taxon>Yinghuangia</taxon>
    </lineage>
</organism>
<proteinExistence type="predicted"/>
<dbReference type="InterPro" id="IPR010432">
    <property type="entry name" value="RDD"/>
</dbReference>
<keyword evidence="2 6" id="KW-0812">Transmembrane</keyword>
<evidence type="ECO:0000313" key="8">
    <source>
        <dbReference type="EMBL" id="GAA4998236.1"/>
    </source>
</evidence>
<name>A0ABP9IIT3_9ACTN</name>
<feature type="transmembrane region" description="Helical" evidence="6">
    <location>
        <begin position="54"/>
        <end position="73"/>
    </location>
</feature>